<evidence type="ECO:0000313" key="2">
    <source>
        <dbReference type="EMBL" id="CAB4151190.1"/>
    </source>
</evidence>
<evidence type="ECO:0000313" key="7">
    <source>
        <dbReference type="EMBL" id="CAB5229347.1"/>
    </source>
</evidence>
<dbReference type="EMBL" id="LR797047">
    <property type="protein sequence ID" value="CAB4183672.1"/>
    <property type="molecule type" value="Genomic_DNA"/>
</dbReference>
<evidence type="ECO:0000313" key="6">
    <source>
        <dbReference type="EMBL" id="CAB4214759.1"/>
    </source>
</evidence>
<sequence length="56" mass="6486">MMNQKSQNDDKSVNKVTIARQRHGKPFAYESGSNWKPRSVPLLTEWLQGRGREEAK</sequence>
<evidence type="ECO:0000256" key="1">
    <source>
        <dbReference type="SAM" id="MobiDB-lite"/>
    </source>
</evidence>
<reference evidence="4" key="1">
    <citation type="submission" date="2020-05" db="EMBL/GenBank/DDBJ databases">
        <authorList>
            <person name="Chiriac C."/>
            <person name="Salcher M."/>
            <person name="Ghai R."/>
            <person name="Kavagutti S V."/>
        </authorList>
    </citation>
    <scope>NUCLEOTIDE SEQUENCE</scope>
</reference>
<proteinExistence type="predicted"/>
<feature type="region of interest" description="Disordered" evidence="1">
    <location>
        <begin position="1"/>
        <end position="34"/>
    </location>
</feature>
<dbReference type="EMBL" id="LR796570">
    <property type="protein sequence ID" value="CAB4151190.1"/>
    <property type="molecule type" value="Genomic_DNA"/>
</dbReference>
<dbReference type="EMBL" id="LR797416">
    <property type="protein sequence ID" value="CAB4214759.1"/>
    <property type="molecule type" value="Genomic_DNA"/>
</dbReference>
<dbReference type="EMBL" id="LR797322">
    <property type="protein sequence ID" value="CAB4202395.1"/>
    <property type="molecule type" value="Genomic_DNA"/>
</dbReference>
<evidence type="ECO:0000313" key="4">
    <source>
        <dbReference type="EMBL" id="CAB4183672.1"/>
    </source>
</evidence>
<name>A0A6J5QIU5_9CAUD</name>
<accession>A0A6J5QIU5</accession>
<dbReference type="EMBL" id="LR798399">
    <property type="protein sequence ID" value="CAB5229347.1"/>
    <property type="molecule type" value="Genomic_DNA"/>
</dbReference>
<evidence type="ECO:0000313" key="3">
    <source>
        <dbReference type="EMBL" id="CAB4172660.1"/>
    </source>
</evidence>
<dbReference type="EMBL" id="LR796883">
    <property type="protein sequence ID" value="CAB4172660.1"/>
    <property type="molecule type" value="Genomic_DNA"/>
</dbReference>
<protein>
    <submittedName>
        <fullName evidence="4">Uncharacterized protein</fullName>
    </submittedName>
</protein>
<evidence type="ECO:0000313" key="5">
    <source>
        <dbReference type="EMBL" id="CAB4202395.1"/>
    </source>
</evidence>
<organism evidence="4">
    <name type="scientific">uncultured Caudovirales phage</name>
    <dbReference type="NCBI Taxonomy" id="2100421"/>
    <lineage>
        <taxon>Viruses</taxon>
        <taxon>Duplodnaviria</taxon>
        <taxon>Heunggongvirae</taxon>
        <taxon>Uroviricota</taxon>
        <taxon>Caudoviricetes</taxon>
        <taxon>Peduoviridae</taxon>
        <taxon>Maltschvirus</taxon>
        <taxon>Maltschvirus maltsch</taxon>
    </lineage>
</organism>
<gene>
    <name evidence="4" type="ORF">UFOVP1104_60</name>
    <name evidence="5" type="ORF">UFOVP1371_12</name>
    <name evidence="6" type="ORF">UFOVP1468_20</name>
    <name evidence="7" type="ORF">UFOVP1555_31</name>
    <name evidence="2" type="ORF">UFOVP596_3</name>
    <name evidence="3" type="ORF">UFOVP938_41</name>
</gene>